<dbReference type="AlphaFoldDB" id="A0A239LT39"/>
<dbReference type="InterPro" id="IPR010727">
    <property type="entry name" value="DUF1302"/>
</dbReference>
<dbReference type="Proteomes" id="UP000198407">
    <property type="component" value="Unassembled WGS sequence"/>
</dbReference>
<dbReference type="STRING" id="1215104.GCA_000730585_02370"/>
<reference evidence="3" key="1">
    <citation type="submission" date="2017-06" db="EMBL/GenBank/DDBJ databases">
        <authorList>
            <person name="Varghese N."/>
            <person name="Submissions S."/>
        </authorList>
    </citation>
    <scope>NUCLEOTIDE SEQUENCE [LARGE SCALE GENOMIC DNA]</scope>
    <source>
        <strain evidence="3">DSM 22348</strain>
    </source>
</reference>
<dbReference type="Pfam" id="PF06980">
    <property type="entry name" value="DUF1302"/>
    <property type="match status" value="1"/>
</dbReference>
<evidence type="ECO:0000313" key="3">
    <source>
        <dbReference type="Proteomes" id="UP000198407"/>
    </source>
</evidence>
<accession>A0A239LT39</accession>
<proteinExistence type="predicted"/>
<dbReference type="EMBL" id="FZOL01000042">
    <property type="protein sequence ID" value="SNT33611.1"/>
    <property type="molecule type" value="Genomic_DNA"/>
</dbReference>
<name>A0A239LT39_9PSED</name>
<evidence type="ECO:0000256" key="1">
    <source>
        <dbReference type="SAM" id="SignalP"/>
    </source>
</evidence>
<keyword evidence="1" id="KW-0732">Signal</keyword>
<feature type="signal peptide" evidence="1">
    <location>
        <begin position="1"/>
        <end position="22"/>
    </location>
</feature>
<evidence type="ECO:0008006" key="4">
    <source>
        <dbReference type="Google" id="ProtNLM"/>
    </source>
</evidence>
<gene>
    <name evidence="2" type="ORF">SAMN05444352_14218</name>
</gene>
<evidence type="ECO:0000313" key="2">
    <source>
        <dbReference type="EMBL" id="SNT33611.1"/>
    </source>
</evidence>
<dbReference type="RefSeq" id="WP_346426415.1">
    <property type="nucleotide sequence ID" value="NZ_FZOL01000042.1"/>
</dbReference>
<organism evidence="2 3">
    <name type="scientific">Pseudomonas japonica</name>
    <dbReference type="NCBI Taxonomy" id="256466"/>
    <lineage>
        <taxon>Bacteria</taxon>
        <taxon>Pseudomonadati</taxon>
        <taxon>Pseudomonadota</taxon>
        <taxon>Gammaproteobacteria</taxon>
        <taxon>Pseudomonadales</taxon>
        <taxon>Pseudomonadaceae</taxon>
        <taxon>Pseudomonas</taxon>
    </lineage>
</organism>
<sequence length="548" mass="59918">MKRTITKASGLAIACMTPLAMGFTFETESVRGSFDSTISYGMGIRTESQGCNLINEGATGHHPPTGCLAQTSGVGDQGDLNYDKGDLFTHYLKGTHELLLKLPEDFTFMARGSWIRDFAATDTTGALSFNTPPGVGSDGLTSSARDDLKFKARLLDLWVSKGFDVGDQRVRARVGNQVINWGESLFVQGGINNTNAYDLQALARPGVQLKEAVLPAPMLSVASGLGSGVNVEAYYQFAWNKSELPPVGSYWNYTPALGKGMGAYGFDDKKARDSGQWGLSVRWQPQDSDVNFGAYVMRYHDKLPSLTMRLLDPDTFALSQKWVYPEDRMLYGISANMPIGDWAVGTELSYRPKDAVSLNPVIDLCSNNGGKCWKDEKKFQWHLTGLYSFTPSNSPDLLDFVGASTGTLLTELVVIKYPGLHDSYNGELVAAGANTWQLDPATAPKAHGDKTSSGINLDFSVTYDGTLLPGWQVTPGIFYSRSLGGRTPNLAATFTEDASSMNLYLNFVRNPASWQVSFNYAKFFSGDTPYDQLLRDRDYVGVVLSRTL</sequence>
<feature type="chain" id="PRO_5013258109" description="Arylsulfatase" evidence="1">
    <location>
        <begin position="23"/>
        <end position="548"/>
    </location>
</feature>
<protein>
    <recommendedName>
        <fullName evidence="4">Arylsulfatase</fullName>
    </recommendedName>
</protein>
<keyword evidence="3" id="KW-1185">Reference proteome</keyword>